<dbReference type="PANTHER" id="PTHR37984:SF5">
    <property type="entry name" value="PROTEIN NYNRIN-LIKE"/>
    <property type="match status" value="1"/>
</dbReference>
<dbReference type="EC" id="2.7.7.49" evidence="1"/>
<dbReference type="AlphaFoldDB" id="A0ABD0YSR6"/>
<dbReference type="Gene3D" id="1.10.340.70">
    <property type="match status" value="1"/>
</dbReference>
<organism evidence="3 4">
    <name type="scientific">Ranatra chinensis</name>
    <dbReference type="NCBI Taxonomy" id="642074"/>
    <lineage>
        <taxon>Eukaryota</taxon>
        <taxon>Metazoa</taxon>
        <taxon>Ecdysozoa</taxon>
        <taxon>Arthropoda</taxon>
        <taxon>Hexapoda</taxon>
        <taxon>Insecta</taxon>
        <taxon>Pterygota</taxon>
        <taxon>Neoptera</taxon>
        <taxon>Paraneoptera</taxon>
        <taxon>Hemiptera</taxon>
        <taxon>Heteroptera</taxon>
        <taxon>Panheteroptera</taxon>
        <taxon>Nepomorpha</taxon>
        <taxon>Nepidae</taxon>
        <taxon>Ranatrinae</taxon>
        <taxon>Ranatra</taxon>
    </lineage>
</organism>
<proteinExistence type="predicted"/>
<dbReference type="EMBL" id="JBFDAA010000003">
    <property type="protein sequence ID" value="KAL1138971.1"/>
    <property type="molecule type" value="Genomic_DNA"/>
</dbReference>
<reference evidence="3 4" key="1">
    <citation type="submission" date="2024-07" db="EMBL/GenBank/DDBJ databases">
        <title>Chromosome-level genome assembly of the water stick insect Ranatra chinensis (Heteroptera: Nepidae).</title>
        <authorList>
            <person name="Liu X."/>
        </authorList>
    </citation>
    <scope>NUCLEOTIDE SEQUENCE [LARGE SCALE GENOMIC DNA]</scope>
    <source>
        <strain evidence="3">Cailab_2021Rc</strain>
        <tissue evidence="3">Muscle</tissue>
    </source>
</reference>
<dbReference type="InterPro" id="IPR036397">
    <property type="entry name" value="RNaseH_sf"/>
</dbReference>
<dbReference type="PROSITE" id="PS50994">
    <property type="entry name" value="INTEGRASE"/>
    <property type="match status" value="1"/>
</dbReference>
<name>A0ABD0YSR6_9HEMI</name>
<dbReference type="InterPro" id="IPR050951">
    <property type="entry name" value="Retrovirus_Pol_polyprotein"/>
</dbReference>
<evidence type="ECO:0000313" key="3">
    <source>
        <dbReference type="EMBL" id="KAL1138971.1"/>
    </source>
</evidence>
<evidence type="ECO:0000256" key="1">
    <source>
        <dbReference type="ARBA" id="ARBA00012493"/>
    </source>
</evidence>
<protein>
    <recommendedName>
        <fullName evidence="1">RNA-directed DNA polymerase</fullName>
        <ecNumber evidence="1">2.7.7.49</ecNumber>
    </recommendedName>
</protein>
<dbReference type="Pfam" id="PF17921">
    <property type="entry name" value="Integrase_H2C2"/>
    <property type="match status" value="1"/>
</dbReference>
<feature type="domain" description="Integrase catalytic" evidence="2">
    <location>
        <begin position="168"/>
        <end position="248"/>
    </location>
</feature>
<dbReference type="PANTHER" id="PTHR37984">
    <property type="entry name" value="PROTEIN CBG26694"/>
    <property type="match status" value="1"/>
</dbReference>
<keyword evidence="4" id="KW-1185">Reference proteome</keyword>
<dbReference type="InterPro" id="IPR012337">
    <property type="entry name" value="RNaseH-like_sf"/>
</dbReference>
<accession>A0ABD0YSR6</accession>
<dbReference type="InterPro" id="IPR041588">
    <property type="entry name" value="Integrase_H2C2"/>
</dbReference>
<dbReference type="GO" id="GO:0003964">
    <property type="term" value="F:RNA-directed DNA polymerase activity"/>
    <property type="evidence" value="ECO:0007669"/>
    <property type="project" value="UniProtKB-EC"/>
</dbReference>
<dbReference type="Proteomes" id="UP001558652">
    <property type="component" value="Unassembled WGS sequence"/>
</dbReference>
<evidence type="ECO:0000313" key="4">
    <source>
        <dbReference type="Proteomes" id="UP001558652"/>
    </source>
</evidence>
<gene>
    <name evidence="3" type="ORF">AAG570_009032</name>
</gene>
<dbReference type="SUPFAM" id="SSF53098">
    <property type="entry name" value="Ribonuclease H-like"/>
    <property type="match status" value="1"/>
</dbReference>
<evidence type="ECO:0000259" key="2">
    <source>
        <dbReference type="PROSITE" id="PS50994"/>
    </source>
</evidence>
<comment type="caution">
    <text evidence="3">The sequence shown here is derived from an EMBL/GenBank/DDBJ whole genome shotgun (WGS) entry which is preliminary data.</text>
</comment>
<dbReference type="Gene3D" id="3.30.420.10">
    <property type="entry name" value="Ribonuclease H-like superfamily/Ribonuclease H"/>
    <property type="match status" value="1"/>
</dbReference>
<sequence length="248" mass="28066">MINDKPRQLILEEDTGTGVTIEHTCYGRTQTWKVAVGQTVANDDLLTELLTVMRDGTVYPVCVDTEQVPERFGRLYVTDRLGDTTWKGALIKVQTVTDKVEQDNITKEYHVEKTINRGIIETLKHLRRQYYWVAMPKTLAWVIAQCKPCVETKYEMRPEENPQMLTSTPSGPLEVVETDVIFWIGQKVLSVIDRLTRFAFSHLLSDKTSGKVSEGLLAFFGTVGPPGILIIDQGREIRNARVTALLKV</sequence>
<dbReference type="InterPro" id="IPR001584">
    <property type="entry name" value="Integrase_cat-core"/>
</dbReference>